<protein>
    <submittedName>
        <fullName evidence="1">Uncharacterized protein</fullName>
    </submittedName>
</protein>
<organism evidence="1 2">
    <name type="scientific">Ampelomyces quisqualis</name>
    <name type="common">Powdery mildew agent</name>
    <dbReference type="NCBI Taxonomy" id="50730"/>
    <lineage>
        <taxon>Eukaryota</taxon>
        <taxon>Fungi</taxon>
        <taxon>Dikarya</taxon>
        <taxon>Ascomycota</taxon>
        <taxon>Pezizomycotina</taxon>
        <taxon>Dothideomycetes</taxon>
        <taxon>Pleosporomycetidae</taxon>
        <taxon>Pleosporales</taxon>
        <taxon>Pleosporineae</taxon>
        <taxon>Phaeosphaeriaceae</taxon>
        <taxon>Ampelomyces</taxon>
    </lineage>
</organism>
<evidence type="ECO:0000313" key="2">
    <source>
        <dbReference type="Proteomes" id="UP000800096"/>
    </source>
</evidence>
<accession>A0A6A5QVC5</accession>
<gene>
    <name evidence="1" type="ORF">BDU57DRAFT_527361</name>
</gene>
<reference evidence="1" key="1">
    <citation type="journal article" date="2020" name="Stud. Mycol.">
        <title>101 Dothideomycetes genomes: a test case for predicting lifestyles and emergence of pathogens.</title>
        <authorList>
            <person name="Haridas S."/>
            <person name="Albert R."/>
            <person name="Binder M."/>
            <person name="Bloem J."/>
            <person name="Labutti K."/>
            <person name="Salamov A."/>
            <person name="Andreopoulos B."/>
            <person name="Baker S."/>
            <person name="Barry K."/>
            <person name="Bills G."/>
            <person name="Bluhm B."/>
            <person name="Cannon C."/>
            <person name="Castanera R."/>
            <person name="Culley D."/>
            <person name="Daum C."/>
            <person name="Ezra D."/>
            <person name="Gonzalez J."/>
            <person name="Henrissat B."/>
            <person name="Kuo A."/>
            <person name="Liang C."/>
            <person name="Lipzen A."/>
            <person name="Lutzoni F."/>
            <person name="Magnuson J."/>
            <person name="Mondo S."/>
            <person name="Nolan M."/>
            <person name="Ohm R."/>
            <person name="Pangilinan J."/>
            <person name="Park H.-J."/>
            <person name="Ramirez L."/>
            <person name="Alfaro M."/>
            <person name="Sun H."/>
            <person name="Tritt A."/>
            <person name="Yoshinaga Y."/>
            <person name="Zwiers L.-H."/>
            <person name="Turgeon B."/>
            <person name="Goodwin S."/>
            <person name="Spatafora J."/>
            <person name="Crous P."/>
            <person name="Grigoriev I."/>
        </authorList>
    </citation>
    <scope>NUCLEOTIDE SEQUENCE</scope>
    <source>
        <strain evidence="1">HMLAC05119</strain>
    </source>
</reference>
<dbReference type="AlphaFoldDB" id="A0A6A5QVC5"/>
<evidence type="ECO:0000313" key="1">
    <source>
        <dbReference type="EMBL" id="KAF1919319.1"/>
    </source>
</evidence>
<dbReference type="EMBL" id="ML979133">
    <property type="protein sequence ID" value="KAF1919319.1"/>
    <property type="molecule type" value="Genomic_DNA"/>
</dbReference>
<keyword evidence="2" id="KW-1185">Reference proteome</keyword>
<proteinExistence type="predicted"/>
<dbReference type="Proteomes" id="UP000800096">
    <property type="component" value="Unassembled WGS sequence"/>
</dbReference>
<sequence length="164" mass="17405">MASGHILKCTSDENGKKSLSLGRSNQNAADTVLTSCTVERQDNRVAGISYPAEDMTAIEVPEAHDRGFVGATPFLSSLSTRLRESFTFLSGDRQTIGISDISDPRWSCVAIARLLPYVLAHEQIAGSSLPFLVSSTSVQGGRIRAAGIERLPVPSVRSGQLGSG</sequence>
<name>A0A6A5QVC5_AMPQU</name>